<feature type="compositionally biased region" description="Low complexity" evidence="1">
    <location>
        <begin position="492"/>
        <end position="561"/>
    </location>
</feature>
<dbReference type="InterPro" id="IPR043502">
    <property type="entry name" value="DNA/RNA_pol_sf"/>
</dbReference>
<evidence type="ECO:0000313" key="3">
    <source>
        <dbReference type="Proteomes" id="UP001075354"/>
    </source>
</evidence>
<proteinExistence type="predicted"/>
<evidence type="ECO:0000256" key="1">
    <source>
        <dbReference type="SAM" id="MobiDB-lite"/>
    </source>
</evidence>
<feature type="region of interest" description="Disordered" evidence="1">
    <location>
        <begin position="364"/>
        <end position="561"/>
    </location>
</feature>
<feature type="compositionally biased region" description="Basic and acidic residues" evidence="1">
    <location>
        <begin position="423"/>
        <end position="436"/>
    </location>
</feature>
<sequence>MKFALVKFLKENTTDIVESKCVPSNSRYAGAITSSVVWNDGKKYLAKVILVSDDMAALKEKEAKVHEEINKEGASSKRNRKQVKQSNVASDRAVAKVLKEKPKLSKEQQAAKDAANKAKKSAEDAAKQADLMVQEELLGSSNAGESSKDSVKRSLLFDEILQEDNGSSNEDNAKEEQPKLKDGVEAGTDCVCTKLRNLVSSNTKAFVSVLGELVGFDQKFQNVHVLLAISLLFNLSVDFLMQGSTGKVQYIEVLPVKSKDAVELSKDSGVMIRLVDKNRIRLNYHQSASMMVKHLLTTLYGETVFASSYITAKGQTKDSKGLRPEVLTAMWSFILRSTKDERMKKEAYFTRVVNRKALALRLGEDDESPAKDKQSFKKDKEREEKEKKRSDVSATSQSNAESSHRASSVHLDDNDNSSVEGDTATHDRVEASDDNSKSPPQKNSEVETIVDRGLRRTPLKVKSPWKQQQQQSPRFPSYSSPRKPTEAVVPVSQSAQQSSQEYPSQQYPSQQYPSQQYPSQQYPSQQYPSQEYPSQQYPSQQYPTQQYPSQQYSSQQYPPQQYPAQQYPAQQYPAQQYPSQQYPTQQYPSQQVGLVRCATGTHRCPIRHVLTLQQDQSRDSSGTCYHGPPWDSTFLYGSVFVLGPGERNFIQITDSSNKQEVNLELNLAVDSEYEEIFYPFPEEGSLVEVQDNVQEKFEFNLNEELTEEQKQKAMELLRKYSHVFVSHVSELKRCKYPPIKIDYDKTKVVRQRNYRMSPDEKDFVENYIKDLLKADLVEYCTSVYSTPILVVKKPNHTKTIRLFV</sequence>
<dbReference type="GO" id="GO:0005739">
    <property type="term" value="C:mitochondrion"/>
    <property type="evidence" value="ECO:0007669"/>
    <property type="project" value="TreeGrafter"/>
</dbReference>
<dbReference type="InterPro" id="IPR040051">
    <property type="entry name" value="SECISBP2"/>
</dbReference>
<dbReference type="AlphaFoldDB" id="A0AAV7X2P8"/>
<dbReference type="GO" id="GO:0071897">
    <property type="term" value="P:DNA biosynthetic process"/>
    <property type="evidence" value="ECO:0007669"/>
    <property type="project" value="UniProtKB-ARBA"/>
</dbReference>
<dbReference type="PANTHER" id="PTHR13284:SF4">
    <property type="entry name" value="C2H2-TYPE DOMAIN-CONTAINING PROTEIN"/>
    <property type="match status" value="1"/>
</dbReference>
<comment type="caution">
    <text evidence="2">The sequence shown here is derived from an EMBL/GenBank/DDBJ whole genome shotgun (WGS) entry which is preliminary data.</text>
</comment>
<feature type="region of interest" description="Disordered" evidence="1">
    <location>
        <begin position="68"/>
        <end position="126"/>
    </location>
</feature>
<dbReference type="PANTHER" id="PTHR13284">
    <property type="entry name" value="GH01354P"/>
    <property type="match status" value="1"/>
</dbReference>
<dbReference type="GO" id="GO:0003730">
    <property type="term" value="F:mRNA 3'-UTR binding"/>
    <property type="evidence" value="ECO:0007669"/>
    <property type="project" value="TreeGrafter"/>
</dbReference>
<organism evidence="2 3">
    <name type="scientific">Megalurothrips usitatus</name>
    <name type="common">bean blossom thrips</name>
    <dbReference type="NCBI Taxonomy" id="439358"/>
    <lineage>
        <taxon>Eukaryota</taxon>
        <taxon>Metazoa</taxon>
        <taxon>Ecdysozoa</taxon>
        <taxon>Arthropoda</taxon>
        <taxon>Hexapoda</taxon>
        <taxon>Insecta</taxon>
        <taxon>Pterygota</taxon>
        <taxon>Neoptera</taxon>
        <taxon>Paraneoptera</taxon>
        <taxon>Thysanoptera</taxon>
        <taxon>Terebrantia</taxon>
        <taxon>Thripoidea</taxon>
        <taxon>Thripidae</taxon>
        <taxon>Megalurothrips</taxon>
    </lineage>
</organism>
<dbReference type="Gene3D" id="3.10.10.10">
    <property type="entry name" value="HIV Type 1 Reverse Transcriptase, subunit A, domain 1"/>
    <property type="match status" value="1"/>
</dbReference>
<protein>
    <submittedName>
        <fullName evidence="2">Uncharacterized protein</fullName>
    </submittedName>
</protein>
<feature type="compositionally biased region" description="Polar residues" evidence="1">
    <location>
        <begin position="392"/>
        <end position="401"/>
    </location>
</feature>
<gene>
    <name evidence="2" type="ORF">ONE63_011359</name>
</gene>
<dbReference type="SUPFAM" id="SSF56672">
    <property type="entry name" value="DNA/RNA polymerases"/>
    <property type="match status" value="1"/>
</dbReference>
<dbReference type="Proteomes" id="UP001075354">
    <property type="component" value="Unassembled WGS sequence"/>
</dbReference>
<name>A0AAV7X2P8_9NEOP</name>
<dbReference type="GO" id="GO:0043021">
    <property type="term" value="F:ribonucleoprotein complex binding"/>
    <property type="evidence" value="ECO:0007669"/>
    <property type="project" value="TreeGrafter"/>
</dbReference>
<evidence type="ECO:0000313" key="2">
    <source>
        <dbReference type="EMBL" id="KAJ1519034.1"/>
    </source>
</evidence>
<dbReference type="EMBL" id="JAPTSV010000787">
    <property type="protein sequence ID" value="KAJ1519034.1"/>
    <property type="molecule type" value="Genomic_DNA"/>
</dbReference>
<keyword evidence="3" id="KW-1185">Reference proteome</keyword>
<dbReference type="GO" id="GO:0035368">
    <property type="term" value="F:selenocysteine insertion sequence binding"/>
    <property type="evidence" value="ECO:0007669"/>
    <property type="project" value="InterPro"/>
</dbReference>
<feature type="compositionally biased region" description="Low complexity" evidence="1">
    <location>
        <begin position="462"/>
        <end position="482"/>
    </location>
</feature>
<accession>A0AAV7X2P8</accession>
<reference evidence="2" key="1">
    <citation type="submission" date="2022-12" db="EMBL/GenBank/DDBJ databases">
        <title>Chromosome-level genome assembly of the bean flower thrips Megalurothrips usitatus.</title>
        <authorList>
            <person name="Ma L."/>
            <person name="Liu Q."/>
            <person name="Li H."/>
            <person name="Cai W."/>
        </authorList>
    </citation>
    <scope>NUCLEOTIDE SEQUENCE</scope>
    <source>
        <strain evidence="2">Cailab_2022a</strain>
    </source>
</reference>
<dbReference type="GO" id="GO:1990904">
    <property type="term" value="C:ribonucleoprotein complex"/>
    <property type="evidence" value="ECO:0007669"/>
    <property type="project" value="TreeGrafter"/>
</dbReference>
<feature type="compositionally biased region" description="Basic and acidic residues" evidence="1">
    <location>
        <begin position="93"/>
        <end position="126"/>
    </location>
</feature>
<feature type="compositionally biased region" description="Basic and acidic residues" evidence="1">
    <location>
        <begin position="368"/>
        <end position="391"/>
    </location>
</feature>